<dbReference type="Proteomes" id="UP001221898">
    <property type="component" value="Unassembled WGS sequence"/>
</dbReference>
<sequence>MQAKDFLQYGKLEEFVSSVSETASGLLSYRHRAVLTLELQYDMSDGTGSARSRVRLNRNRYGYFSFHMVIRSMHWGFPDSFVFEVDGQVSALQVDHAHLLTETTGNNIRVKS</sequence>
<protein>
    <submittedName>
        <fullName evidence="1">Uncharacterized protein</fullName>
    </submittedName>
</protein>
<proteinExistence type="predicted"/>
<comment type="caution">
    <text evidence="1">The sequence shown here is derived from an EMBL/GenBank/DDBJ whole genome shotgun (WGS) entry which is preliminary data.</text>
</comment>
<evidence type="ECO:0000313" key="2">
    <source>
        <dbReference type="Proteomes" id="UP001221898"/>
    </source>
</evidence>
<organism evidence="1 2">
    <name type="scientific">Aldrovandia affinis</name>
    <dbReference type="NCBI Taxonomy" id="143900"/>
    <lineage>
        <taxon>Eukaryota</taxon>
        <taxon>Metazoa</taxon>
        <taxon>Chordata</taxon>
        <taxon>Craniata</taxon>
        <taxon>Vertebrata</taxon>
        <taxon>Euteleostomi</taxon>
        <taxon>Actinopterygii</taxon>
        <taxon>Neopterygii</taxon>
        <taxon>Teleostei</taxon>
        <taxon>Notacanthiformes</taxon>
        <taxon>Halosauridae</taxon>
        <taxon>Aldrovandia</taxon>
    </lineage>
</organism>
<accession>A0AAD7R6D7</accession>
<gene>
    <name evidence="1" type="ORF">AAFF_G00338630</name>
</gene>
<reference evidence="1" key="1">
    <citation type="journal article" date="2023" name="Science">
        <title>Genome structures resolve the early diversification of teleost fishes.</title>
        <authorList>
            <person name="Parey E."/>
            <person name="Louis A."/>
            <person name="Montfort J."/>
            <person name="Bouchez O."/>
            <person name="Roques C."/>
            <person name="Iampietro C."/>
            <person name="Lluch J."/>
            <person name="Castinel A."/>
            <person name="Donnadieu C."/>
            <person name="Desvignes T."/>
            <person name="Floi Bucao C."/>
            <person name="Jouanno E."/>
            <person name="Wen M."/>
            <person name="Mejri S."/>
            <person name="Dirks R."/>
            <person name="Jansen H."/>
            <person name="Henkel C."/>
            <person name="Chen W.J."/>
            <person name="Zahm M."/>
            <person name="Cabau C."/>
            <person name="Klopp C."/>
            <person name="Thompson A.W."/>
            <person name="Robinson-Rechavi M."/>
            <person name="Braasch I."/>
            <person name="Lecointre G."/>
            <person name="Bobe J."/>
            <person name="Postlethwait J.H."/>
            <person name="Berthelot C."/>
            <person name="Roest Crollius H."/>
            <person name="Guiguen Y."/>
        </authorList>
    </citation>
    <scope>NUCLEOTIDE SEQUENCE</scope>
    <source>
        <strain evidence="1">NC1722</strain>
    </source>
</reference>
<name>A0AAD7R6D7_9TELE</name>
<dbReference type="EMBL" id="JAINUG010000534">
    <property type="protein sequence ID" value="KAJ8366869.1"/>
    <property type="molecule type" value="Genomic_DNA"/>
</dbReference>
<dbReference type="AlphaFoldDB" id="A0AAD7R6D7"/>
<keyword evidence="2" id="KW-1185">Reference proteome</keyword>
<evidence type="ECO:0000313" key="1">
    <source>
        <dbReference type="EMBL" id="KAJ8366869.1"/>
    </source>
</evidence>